<protein>
    <recommendedName>
        <fullName evidence="6">NAC domain-containing protein</fullName>
    </recommendedName>
</protein>
<name>A0A835KQS4_9POAL</name>
<evidence type="ECO:0000259" key="6">
    <source>
        <dbReference type="PROSITE" id="PS51005"/>
    </source>
</evidence>
<reference evidence="7" key="1">
    <citation type="submission" date="2020-07" db="EMBL/GenBank/DDBJ databases">
        <title>Genome sequence and genetic diversity analysis of an under-domesticated orphan crop, white fonio (Digitaria exilis).</title>
        <authorList>
            <person name="Bennetzen J.L."/>
            <person name="Chen S."/>
            <person name="Ma X."/>
            <person name="Wang X."/>
            <person name="Yssel A.E.J."/>
            <person name="Chaluvadi S.R."/>
            <person name="Johnson M."/>
            <person name="Gangashetty P."/>
            <person name="Hamidou F."/>
            <person name="Sanogo M.D."/>
            <person name="Zwaenepoel A."/>
            <person name="Wallace J."/>
            <person name="Van De Peer Y."/>
            <person name="Van Deynze A."/>
        </authorList>
    </citation>
    <scope>NUCLEOTIDE SEQUENCE</scope>
    <source>
        <tissue evidence="7">Leaves</tissue>
    </source>
</reference>
<sequence length="349" mass="38161">MFEDLTTSPSPTSTRTITIGTAVRPTVFVSDPIFTWGRIRPGLIVLRGLPSFKYFARPSTASPHFLAFRVMASKLLPPGFRFEPTDEEVISYYLLRRIRGHPLPAGDILEDDPLSAPPWLLLGKHGRKGDAFFFAAGQAMNGRGSRQKRSCAGGGTWEGQGKRRGERLRVRVRGEEIEWQKYALNFHEDGVKGSTGWVMHEYSITSPPDLAESPLRVYRIRFSGHGKNAQKRKRGELDWGSDEEEEVYAGATRRLAVAQDDALYVGGFPSAPQQECFASLPANGDVAGSTEAGADSALPEATSSGLVDGGDPWDLITFNIDDFQLPDFDLFPAAAADAGGIWTPMVPTA</sequence>
<evidence type="ECO:0000256" key="2">
    <source>
        <dbReference type="ARBA" id="ARBA00023125"/>
    </source>
</evidence>
<dbReference type="Gene3D" id="2.170.150.80">
    <property type="entry name" value="NAC domain"/>
    <property type="match status" value="1"/>
</dbReference>
<dbReference type="InterPro" id="IPR036093">
    <property type="entry name" value="NAC_dom_sf"/>
</dbReference>
<evidence type="ECO:0000313" key="7">
    <source>
        <dbReference type="EMBL" id="KAF8766201.1"/>
    </source>
</evidence>
<evidence type="ECO:0000256" key="4">
    <source>
        <dbReference type="ARBA" id="ARBA00023242"/>
    </source>
</evidence>
<dbReference type="AlphaFoldDB" id="A0A835KQS4"/>
<keyword evidence="1" id="KW-0805">Transcription regulation</keyword>
<dbReference type="InterPro" id="IPR003441">
    <property type="entry name" value="NAC-dom"/>
</dbReference>
<dbReference type="EMBL" id="JACEFO010000520">
    <property type="protein sequence ID" value="KAF8766201.1"/>
    <property type="molecule type" value="Genomic_DNA"/>
</dbReference>
<accession>A0A835KQS4</accession>
<dbReference type="GO" id="GO:0003677">
    <property type="term" value="F:DNA binding"/>
    <property type="evidence" value="ECO:0007669"/>
    <property type="project" value="UniProtKB-KW"/>
</dbReference>
<evidence type="ECO:0000313" key="8">
    <source>
        <dbReference type="Proteomes" id="UP000636709"/>
    </source>
</evidence>
<dbReference type="GO" id="GO:0006355">
    <property type="term" value="P:regulation of DNA-templated transcription"/>
    <property type="evidence" value="ECO:0007669"/>
    <property type="project" value="InterPro"/>
</dbReference>
<comment type="caution">
    <text evidence="7">The sequence shown here is derived from an EMBL/GenBank/DDBJ whole genome shotgun (WGS) entry which is preliminary data.</text>
</comment>
<evidence type="ECO:0000256" key="3">
    <source>
        <dbReference type="ARBA" id="ARBA00023163"/>
    </source>
</evidence>
<feature type="region of interest" description="Disordered" evidence="5">
    <location>
        <begin position="143"/>
        <end position="165"/>
    </location>
</feature>
<evidence type="ECO:0000256" key="1">
    <source>
        <dbReference type="ARBA" id="ARBA00023015"/>
    </source>
</evidence>
<dbReference type="Pfam" id="PF02365">
    <property type="entry name" value="NAM"/>
    <property type="match status" value="1"/>
</dbReference>
<proteinExistence type="predicted"/>
<dbReference type="OrthoDB" id="729519at2759"/>
<organism evidence="7 8">
    <name type="scientific">Digitaria exilis</name>
    <dbReference type="NCBI Taxonomy" id="1010633"/>
    <lineage>
        <taxon>Eukaryota</taxon>
        <taxon>Viridiplantae</taxon>
        <taxon>Streptophyta</taxon>
        <taxon>Embryophyta</taxon>
        <taxon>Tracheophyta</taxon>
        <taxon>Spermatophyta</taxon>
        <taxon>Magnoliopsida</taxon>
        <taxon>Liliopsida</taxon>
        <taxon>Poales</taxon>
        <taxon>Poaceae</taxon>
        <taxon>PACMAD clade</taxon>
        <taxon>Panicoideae</taxon>
        <taxon>Panicodae</taxon>
        <taxon>Paniceae</taxon>
        <taxon>Anthephorinae</taxon>
        <taxon>Digitaria</taxon>
    </lineage>
</organism>
<keyword evidence="3" id="KW-0804">Transcription</keyword>
<keyword evidence="2" id="KW-0238">DNA-binding</keyword>
<feature type="domain" description="NAC" evidence="6">
    <location>
        <begin position="76"/>
        <end position="223"/>
    </location>
</feature>
<gene>
    <name evidence="7" type="ORF">HU200_007707</name>
</gene>
<dbReference type="PANTHER" id="PTHR31719">
    <property type="entry name" value="NAC TRANSCRIPTION FACTOR 56"/>
    <property type="match status" value="1"/>
</dbReference>
<dbReference type="SUPFAM" id="SSF101941">
    <property type="entry name" value="NAC domain"/>
    <property type="match status" value="1"/>
</dbReference>
<evidence type="ECO:0000256" key="5">
    <source>
        <dbReference type="SAM" id="MobiDB-lite"/>
    </source>
</evidence>
<keyword evidence="8" id="KW-1185">Reference proteome</keyword>
<dbReference type="Proteomes" id="UP000636709">
    <property type="component" value="Unassembled WGS sequence"/>
</dbReference>
<keyword evidence="4" id="KW-0539">Nucleus</keyword>
<dbReference type="PANTHER" id="PTHR31719:SF88">
    <property type="entry name" value="OS07G0272700 PROTEIN"/>
    <property type="match status" value="1"/>
</dbReference>
<dbReference type="PROSITE" id="PS51005">
    <property type="entry name" value="NAC"/>
    <property type="match status" value="1"/>
</dbReference>